<organism evidence="2 3">
    <name type="scientific">Linum tenue</name>
    <dbReference type="NCBI Taxonomy" id="586396"/>
    <lineage>
        <taxon>Eukaryota</taxon>
        <taxon>Viridiplantae</taxon>
        <taxon>Streptophyta</taxon>
        <taxon>Embryophyta</taxon>
        <taxon>Tracheophyta</taxon>
        <taxon>Spermatophyta</taxon>
        <taxon>Magnoliopsida</taxon>
        <taxon>eudicotyledons</taxon>
        <taxon>Gunneridae</taxon>
        <taxon>Pentapetalae</taxon>
        <taxon>rosids</taxon>
        <taxon>fabids</taxon>
        <taxon>Malpighiales</taxon>
        <taxon>Linaceae</taxon>
        <taxon>Linum</taxon>
    </lineage>
</organism>
<keyword evidence="3" id="KW-1185">Reference proteome</keyword>
<dbReference type="PANTHER" id="PTHR33499">
    <property type="entry name" value="OS12G0282400 PROTEIN-RELATED"/>
    <property type="match status" value="1"/>
</dbReference>
<evidence type="ECO:0000256" key="1">
    <source>
        <dbReference type="SAM" id="Coils"/>
    </source>
</evidence>
<dbReference type="Proteomes" id="UP001154282">
    <property type="component" value="Unassembled WGS sequence"/>
</dbReference>
<feature type="coiled-coil region" evidence="1">
    <location>
        <begin position="301"/>
        <end position="335"/>
    </location>
</feature>
<protein>
    <submittedName>
        <fullName evidence="2">Uncharacterized protein</fullName>
    </submittedName>
</protein>
<proteinExistence type="predicted"/>
<dbReference type="Pfam" id="PF03004">
    <property type="entry name" value="Transposase_24"/>
    <property type="match status" value="1"/>
</dbReference>
<reference evidence="2" key="1">
    <citation type="submission" date="2022-08" db="EMBL/GenBank/DDBJ databases">
        <authorList>
            <person name="Gutierrez-Valencia J."/>
        </authorList>
    </citation>
    <scope>NUCLEOTIDE SEQUENCE</scope>
</reference>
<evidence type="ECO:0000313" key="3">
    <source>
        <dbReference type="Proteomes" id="UP001154282"/>
    </source>
</evidence>
<dbReference type="PANTHER" id="PTHR33499:SF11">
    <property type="entry name" value="NO APICAL MERISTEM-ASSOCIATED C-TERMINAL DOMAIN-CONTAINING PROTEIN"/>
    <property type="match status" value="1"/>
</dbReference>
<name>A0AAV0KGK8_9ROSI</name>
<dbReference type="InterPro" id="IPR004252">
    <property type="entry name" value="Probable_transposase_24"/>
</dbReference>
<dbReference type="EMBL" id="CAMGYJ010000005">
    <property type="protein sequence ID" value="CAI0420843.1"/>
    <property type="molecule type" value="Genomic_DNA"/>
</dbReference>
<sequence length="360" mass="41448">MDLLEMMNMSNIWRKHFLPLKLVLQVLLKCIDQNRKKKKVRGITRGLETVKLAAAMGKEKFPITIDVSQGRPVNGVQSAKLSSEFGLISREYMDEIPIRRTKDFKKNHLRPDYDRLNMHLQVEDISEEAVQDSIDGLLQIQLKQQRSKLKKIFLECRDAVEARTMKPPGISQKNWDDLIDYWLSDKAKRVAVANTQNRQRVKASHRQGRKSFVVLRNETKEANNGEECDRISLYKMTYYYDTEGWRNECVEANYNRMQELLTEGNMTMDEICDTVLGVKPGYVSGLGHGPKPVTTSSNKKIRSLEEALKQNEAEKNGWKSECQNLRAEVGTLREEVSEIGGLKEEIARLKGLLSQILQKF</sequence>
<gene>
    <name evidence="2" type="ORF">LITE_LOCUS18522</name>
</gene>
<evidence type="ECO:0000313" key="2">
    <source>
        <dbReference type="EMBL" id="CAI0420843.1"/>
    </source>
</evidence>
<accession>A0AAV0KGK8</accession>
<comment type="caution">
    <text evidence="2">The sequence shown here is derived from an EMBL/GenBank/DDBJ whole genome shotgun (WGS) entry which is preliminary data.</text>
</comment>
<dbReference type="AlphaFoldDB" id="A0AAV0KGK8"/>
<keyword evidence="1" id="KW-0175">Coiled coil</keyword>